<comment type="caution">
    <text evidence="2">The sequence shown here is derived from an EMBL/GenBank/DDBJ whole genome shotgun (WGS) entry which is preliminary data.</text>
</comment>
<evidence type="ECO:0000313" key="3">
    <source>
        <dbReference type="Proteomes" id="UP000248259"/>
    </source>
</evidence>
<dbReference type="InterPro" id="IPR043519">
    <property type="entry name" value="NT_sf"/>
</dbReference>
<protein>
    <submittedName>
        <fullName evidence="2">Nucleotidyltransferase domain-containing protein</fullName>
    </submittedName>
</protein>
<organism evidence="2 3">
    <name type="scientific">Parazoarcus communis SWub3 = DSM 12120</name>
    <dbReference type="NCBI Taxonomy" id="1121029"/>
    <lineage>
        <taxon>Bacteria</taxon>
        <taxon>Pseudomonadati</taxon>
        <taxon>Pseudomonadota</taxon>
        <taxon>Betaproteobacteria</taxon>
        <taxon>Rhodocyclales</taxon>
        <taxon>Zoogloeaceae</taxon>
        <taxon>Parazoarcus</taxon>
    </lineage>
</organism>
<dbReference type="RefSeq" id="WP_110522543.1">
    <property type="nucleotide sequence ID" value="NZ_QKOE01000001.1"/>
</dbReference>
<dbReference type="InterPro" id="IPR002934">
    <property type="entry name" value="Polymerase_NTP_transf_dom"/>
</dbReference>
<dbReference type="SUPFAM" id="SSF81301">
    <property type="entry name" value="Nucleotidyltransferase"/>
    <property type="match status" value="1"/>
</dbReference>
<dbReference type="Proteomes" id="UP000248259">
    <property type="component" value="Unassembled WGS sequence"/>
</dbReference>
<dbReference type="EMBL" id="QKOE01000001">
    <property type="protein sequence ID" value="PZA18242.1"/>
    <property type="molecule type" value="Genomic_DNA"/>
</dbReference>
<keyword evidence="2" id="KW-0808">Transferase</keyword>
<dbReference type="CDD" id="cd05403">
    <property type="entry name" value="NT_KNTase_like"/>
    <property type="match status" value="1"/>
</dbReference>
<reference evidence="2 3" key="1">
    <citation type="submission" date="2018-06" db="EMBL/GenBank/DDBJ databases">
        <title>Azoarcus communis strain SWub3 genome.</title>
        <authorList>
            <person name="Zorraquino Salvo V."/>
            <person name="Toubiana D."/>
            <person name="Blumwald E."/>
        </authorList>
    </citation>
    <scope>NUCLEOTIDE SEQUENCE [LARGE SCALE GENOMIC DNA]</scope>
    <source>
        <strain evidence="2 3">SWub3</strain>
    </source>
</reference>
<dbReference type="AlphaFoldDB" id="A0A323UZR3"/>
<keyword evidence="3" id="KW-1185">Reference proteome</keyword>
<dbReference type="Pfam" id="PF01909">
    <property type="entry name" value="NTP_transf_2"/>
    <property type="match status" value="1"/>
</dbReference>
<dbReference type="OrthoDB" id="14556at2"/>
<gene>
    <name evidence="2" type="ORF">DNK49_01520</name>
</gene>
<dbReference type="GO" id="GO:0016779">
    <property type="term" value="F:nucleotidyltransferase activity"/>
    <property type="evidence" value="ECO:0007669"/>
    <property type="project" value="InterPro"/>
</dbReference>
<accession>A0A323UZR3</accession>
<proteinExistence type="predicted"/>
<dbReference type="Gene3D" id="3.30.460.10">
    <property type="entry name" value="Beta Polymerase, domain 2"/>
    <property type="match status" value="1"/>
</dbReference>
<sequence length="100" mass="11257">MRISPFETRTILQTARREFGEQVEVWLFGSRTDDARHGGDLDLMVIVSHPVPNKAEQAARFAASLQWQLGDQKIDVIIDDGESLMPVHRAARQAGMPLRC</sequence>
<evidence type="ECO:0000313" key="2">
    <source>
        <dbReference type="EMBL" id="PZA18242.1"/>
    </source>
</evidence>
<name>A0A323UZR3_9RHOO</name>
<feature type="domain" description="Polymerase nucleotidyl transferase" evidence="1">
    <location>
        <begin position="10"/>
        <end position="74"/>
    </location>
</feature>
<evidence type="ECO:0000259" key="1">
    <source>
        <dbReference type="Pfam" id="PF01909"/>
    </source>
</evidence>